<dbReference type="AlphaFoldDB" id="A0A387FYQ4"/>
<dbReference type="InterPro" id="IPR011013">
    <property type="entry name" value="Gal_mutarotase_sf_dom"/>
</dbReference>
<dbReference type="Pfam" id="PF01263">
    <property type="entry name" value="Aldose_epim"/>
    <property type="match status" value="1"/>
</dbReference>
<dbReference type="SUPFAM" id="SSF74650">
    <property type="entry name" value="Galactose mutarotase-like"/>
    <property type="match status" value="1"/>
</dbReference>
<proteinExistence type="predicted"/>
<dbReference type="RefSeq" id="WP_120709087.1">
    <property type="nucleotide sequence ID" value="NZ_CP032696.1"/>
</dbReference>
<dbReference type="InterPro" id="IPR014718">
    <property type="entry name" value="GH-type_carb-bd"/>
</dbReference>
<evidence type="ECO:0000313" key="1">
    <source>
        <dbReference type="EMBL" id="AYG64190.1"/>
    </source>
</evidence>
<dbReference type="Gene3D" id="2.70.98.10">
    <property type="match status" value="1"/>
</dbReference>
<geneLocation type="plasmid" evidence="2">
    <name>prccge525b</name>
</geneLocation>
<keyword evidence="2" id="KW-1185">Reference proteome</keyword>
<evidence type="ECO:0000313" key="2">
    <source>
        <dbReference type="Proteomes" id="UP000282195"/>
    </source>
</evidence>
<dbReference type="GO" id="GO:0016853">
    <property type="term" value="F:isomerase activity"/>
    <property type="evidence" value="ECO:0007669"/>
    <property type="project" value="InterPro"/>
</dbReference>
<dbReference type="GO" id="GO:0005975">
    <property type="term" value="P:carbohydrate metabolic process"/>
    <property type="evidence" value="ECO:0007669"/>
    <property type="project" value="InterPro"/>
</dbReference>
<dbReference type="InterPro" id="IPR008183">
    <property type="entry name" value="Aldose_1/G6P_1-epimerase"/>
</dbReference>
<dbReference type="GO" id="GO:0030246">
    <property type="term" value="F:carbohydrate binding"/>
    <property type="evidence" value="ECO:0007669"/>
    <property type="project" value="InterPro"/>
</dbReference>
<dbReference type="OrthoDB" id="9795355at2"/>
<organism evidence="1 2">
    <name type="scientific">Rhizobium jaguaris</name>
    <dbReference type="NCBI Taxonomy" id="1312183"/>
    <lineage>
        <taxon>Bacteria</taxon>
        <taxon>Pseudomonadati</taxon>
        <taxon>Pseudomonadota</taxon>
        <taxon>Alphaproteobacteria</taxon>
        <taxon>Hyphomicrobiales</taxon>
        <taxon>Rhizobiaceae</taxon>
        <taxon>Rhizobium/Agrobacterium group</taxon>
        <taxon>Rhizobium</taxon>
    </lineage>
</organism>
<dbReference type="KEGG" id="rjg:CCGE525_36225"/>
<dbReference type="Proteomes" id="UP000282195">
    <property type="component" value="Plasmid pRCCGE525b"/>
</dbReference>
<name>A0A387FYQ4_9HYPH</name>
<dbReference type="EMBL" id="CP032696">
    <property type="protein sequence ID" value="AYG64190.1"/>
    <property type="molecule type" value="Genomic_DNA"/>
</dbReference>
<gene>
    <name evidence="1" type="ORF">CCGE525_36225</name>
</gene>
<accession>A0A387FYQ4</accession>
<protein>
    <recommendedName>
        <fullName evidence="3">Aldose 1-epimerase family protein</fullName>
    </recommendedName>
</protein>
<keyword evidence="1" id="KW-0614">Plasmid</keyword>
<evidence type="ECO:0008006" key="3">
    <source>
        <dbReference type="Google" id="ProtNLM"/>
    </source>
</evidence>
<reference evidence="1 2" key="1">
    <citation type="submission" date="2018-10" db="EMBL/GenBank/DDBJ databases">
        <title>Rhizobium etli, R. leguminosarum and a new Rhizobium genospecies from Phaseolus dumosus.</title>
        <authorList>
            <person name="Ramirez-Puebla S.T."/>
            <person name="Rogel-Hernandez M.A."/>
            <person name="Guerrero G."/>
            <person name="Ormeno-Orrillo E."/>
            <person name="Martinez-Romero J.C."/>
            <person name="Negrete-Yankelevich S."/>
            <person name="Martinez-Romero E."/>
        </authorList>
    </citation>
    <scope>NUCLEOTIDE SEQUENCE [LARGE SCALE GENOMIC DNA]</scope>
    <source>
        <strain evidence="1 2">CCGE525</strain>
        <plasmid evidence="2">prccge525b</plasmid>
    </source>
</reference>
<sequence>MIVEDQDRLTADSEGFKVTTFMHDAVVIRSGIAQAVINRRGAELIGWQVGVNDLLWPGDSQGWNQTCPLMFPSCGWSESSLAEIKGQYYPMPVHGFVSMLEFDVVSSSESEVTLEASDDEFTKTMFPFYFLFRITYKIVESRLNIDISVKNTSYSAFLPYSIGIHPGFRWPLLSSRKDSWRLQFDKSESPLVPCISSQGLIRGDQRKISFRGRRLHLDETLFKNEALCFLNANSKRLSLVGEKVTIRIDAPDARNWVVWSLPQQDFLALEPCTGHGDIEGRRIPFDEREYNVNLAPGEEQQFRVRFEFLQHED</sequence>